<dbReference type="EMBL" id="BKCP01011115">
    <property type="protein sequence ID" value="GER54445.1"/>
    <property type="molecule type" value="Genomic_DNA"/>
</dbReference>
<dbReference type="PANTHER" id="PTHR21426:SF15">
    <property type="entry name" value="EXOCYST COMPLEX COMPONENT EXO84A"/>
    <property type="match status" value="1"/>
</dbReference>
<dbReference type="AlphaFoldDB" id="A0A5A7R9N6"/>
<sequence>MTNEYETPLEENNRSKVENHHVGNDSMMVFTDEGTLFVVGYMQEQMVNRILIDEGSTVKILPLRTLKDLGMSTEELGNSLLMIQGFNQGGERALGIIRPCLVMINLDDAERAALDKPLAFSSLLSLQNTILEYRQRLADQLAESTCQASTTGPELRSAAETLTGLVERVVIAGPAASGCLRAVAECVHVCLGHCALLEYRGLALCPTLLRVFRPFMDQALAAGLKKIDMCTAAVAVLDDWVLSFPAVGSVVATQHKLSSSAHRFTSMVQELCEDIGSLDIMQLSEHALEGVLQSFGSYVSTMINAFSASFEIENLEGSGRKIVKLAETETQQIALLANALSLADELLPRAAIKLSSFARNDEKGLKQRELKRRLQRLVEQLRDSFCRQHALDISYSLKMVGFV</sequence>
<evidence type="ECO:0000256" key="4">
    <source>
        <dbReference type="SAM" id="MobiDB-lite"/>
    </source>
</evidence>
<dbReference type="GO" id="GO:0000145">
    <property type="term" value="C:exocyst"/>
    <property type="evidence" value="ECO:0007669"/>
    <property type="project" value="InterPro"/>
</dbReference>
<dbReference type="GO" id="GO:0008104">
    <property type="term" value="P:intracellular protein localization"/>
    <property type="evidence" value="ECO:0007669"/>
    <property type="project" value="TreeGrafter"/>
</dbReference>
<dbReference type="PANTHER" id="PTHR21426">
    <property type="entry name" value="EXOCYST COMPLEX COMPONENT 8"/>
    <property type="match status" value="1"/>
</dbReference>
<keyword evidence="6" id="KW-1185">Reference proteome</keyword>
<evidence type="ECO:0000256" key="2">
    <source>
        <dbReference type="ARBA" id="ARBA00022448"/>
    </source>
</evidence>
<gene>
    <name evidence="5" type="ORF">STAS_32038</name>
</gene>
<dbReference type="SUPFAM" id="SSF74788">
    <property type="entry name" value="Cullin repeat-like"/>
    <property type="match status" value="1"/>
</dbReference>
<dbReference type="OrthoDB" id="1819508at2759"/>
<dbReference type="GO" id="GO:0006887">
    <property type="term" value="P:exocytosis"/>
    <property type="evidence" value="ECO:0007669"/>
    <property type="project" value="UniProtKB-KW"/>
</dbReference>
<protein>
    <submittedName>
        <fullName evidence="5">Exocyst complex component 84B</fullName>
    </submittedName>
</protein>
<reference evidence="6" key="1">
    <citation type="journal article" date="2019" name="Curr. Biol.">
        <title>Genome Sequence of Striga asiatica Provides Insight into the Evolution of Plant Parasitism.</title>
        <authorList>
            <person name="Yoshida S."/>
            <person name="Kim S."/>
            <person name="Wafula E.K."/>
            <person name="Tanskanen J."/>
            <person name="Kim Y.M."/>
            <person name="Honaas L."/>
            <person name="Yang Z."/>
            <person name="Spallek T."/>
            <person name="Conn C.E."/>
            <person name="Ichihashi Y."/>
            <person name="Cheong K."/>
            <person name="Cui S."/>
            <person name="Der J.P."/>
            <person name="Gundlach H."/>
            <person name="Jiao Y."/>
            <person name="Hori C."/>
            <person name="Ishida J.K."/>
            <person name="Kasahara H."/>
            <person name="Kiba T."/>
            <person name="Kim M.S."/>
            <person name="Koo N."/>
            <person name="Laohavisit A."/>
            <person name="Lee Y.H."/>
            <person name="Lumba S."/>
            <person name="McCourt P."/>
            <person name="Mortimer J.C."/>
            <person name="Mutuku J.M."/>
            <person name="Nomura T."/>
            <person name="Sasaki-Sekimoto Y."/>
            <person name="Seto Y."/>
            <person name="Wang Y."/>
            <person name="Wakatake T."/>
            <person name="Sakakibara H."/>
            <person name="Demura T."/>
            <person name="Yamaguchi S."/>
            <person name="Yoneyama K."/>
            <person name="Manabe R.I."/>
            <person name="Nelson D.C."/>
            <person name="Schulman A.H."/>
            <person name="Timko M.P."/>
            <person name="dePamphilis C.W."/>
            <person name="Choi D."/>
            <person name="Shirasu K."/>
        </authorList>
    </citation>
    <scope>NUCLEOTIDE SEQUENCE [LARGE SCALE GENOMIC DNA]</scope>
    <source>
        <strain evidence="6">cv. UVA1</strain>
    </source>
</reference>
<feature type="compositionally biased region" description="Basic and acidic residues" evidence="4">
    <location>
        <begin position="11"/>
        <end position="20"/>
    </location>
</feature>
<feature type="region of interest" description="Disordered" evidence="4">
    <location>
        <begin position="1"/>
        <end position="20"/>
    </location>
</feature>
<dbReference type="GO" id="GO:0006893">
    <property type="term" value="P:Golgi to plasma membrane transport"/>
    <property type="evidence" value="ECO:0007669"/>
    <property type="project" value="TreeGrafter"/>
</dbReference>
<dbReference type="InterPro" id="IPR016159">
    <property type="entry name" value="Cullin_repeat-like_dom_sf"/>
</dbReference>
<keyword evidence="2" id="KW-0813">Transport</keyword>
<proteinExistence type="inferred from homology"/>
<keyword evidence="3" id="KW-0268">Exocytosis</keyword>
<evidence type="ECO:0000256" key="1">
    <source>
        <dbReference type="ARBA" id="ARBA00007210"/>
    </source>
</evidence>
<organism evidence="5 6">
    <name type="scientific">Striga asiatica</name>
    <name type="common">Asiatic witchweed</name>
    <name type="synonym">Buchnera asiatica</name>
    <dbReference type="NCBI Taxonomy" id="4170"/>
    <lineage>
        <taxon>Eukaryota</taxon>
        <taxon>Viridiplantae</taxon>
        <taxon>Streptophyta</taxon>
        <taxon>Embryophyta</taxon>
        <taxon>Tracheophyta</taxon>
        <taxon>Spermatophyta</taxon>
        <taxon>Magnoliopsida</taxon>
        <taxon>eudicotyledons</taxon>
        <taxon>Gunneridae</taxon>
        <taxon>Pentapetalae</taxon>
        <taxon>asterids</taxon>
        <taxon>lamiids</taxon>
        <taxon>Lamiales</taxon>
        <taxon>Orobanchaceae</taxon>
        <taxon>Buchnereae</taxon>
        <taxon>Striga</taxon>
    </lineage>
</organism>
<comment type="similarity">
    <text evidence="1">Belongs to the EXO84 family.</text>
</comment>
<evidence type="ECO:0000313" key="6">
    <source>
        <dbReference type="Proteomes" id="UP000325081"/>
    </source>
</evidence>
<evidence type="ECO:0000313" key="5">
    <source>
        <dbReference type="EMBL" id="GER54445.1"/>
    </source>
</evidence>
<name>A0A5A7R9N6_STRAF</name>
<comment type="caution">
    <text evidence="5">The sequence shown here is derived from an EMBL/GenBank/DDBJ whole genome shotgun (WGS) entry which is preliminary data.</text>
</comment>
<evidence type="ECO:0000256" key="3">
    <source>
        <dbReference type="ARBA" id="ARBA00022483"/>
    </source>
</evidence>
<dbReference type="InterPro" id="IPR033961">
    <property type="entry name" value="Exo84"/>
</dbReference>
<dbReference type="Proteomes" id="UP000325081">
    <property type="component" value="Unassembled WGS sequence"/>
</dbReference>
<accession>A0A5A7R9N6</accession>